<keyword evidence="3" id="KW-0804">Transcription</keyword>
<protein>
    <recommendedName>
        <fullName evidence="4">HTH gntR-type domain-containing protein</fullName>
    </recommendedName>
</protein>
<proteinExistence type="predicted"/>
<organism evidence="5 6">
    <name type="scientific">Sutterella wadsworthensis HGA0223</name>
    <dbReference type="NCBI Taxonomy" id="1203554"/>
    <lineage>
        <taxon>Bacteria</taxon>
        <taxon>Pseudomonadati</taxon>
        <taxon>Pseudomonadota</taxon>
        <taxon>Betaproteobacteria</taxon>
        <taxon>Burkholderiales</taxon>
        <taxon>Sutterellaceae</taxon>
        <taxon>Sutterella</taxon>
    </lineage>
</organism>
<reference evidence="5 6" key="1">
    <citation type="submission" date="2013-04" db="EMBL/GenBank/DDBJ databases">
        <title>The Genome Sequence of Sutterella wadsworthensis HGA0223.</title>
        <authorList>
            <consortium name="The Broad Institute Genomics Platform"/>
            <person name="Earl A."/>
            <person name="Ward D."/>
            <person name="Feldgarden M."/>
            <person name="Gevers D."/>
            <person name="Schmidt T.M."/>
            <person name="Dover J."/>
            <person name="Dai D."/>
            <person name="Walker B."/>
            <person name="Young S."/>
            <person name="Zeng Q."/>
            <person name="Gargeya S."/>
            <person name="Fitzgerald M."/>
            <person name="Haas B."/>
            <person name="Abouelleil A."/>
            <person name="Allen A.W."/>
            <person name="Alvarado L."/>
            <person name="Arachchi H.M."/>
            <person name="Berlin A.M."/>
            <person name="Chapman S.B."/>
            <person name="Gainer-Dewar J."/>
            <person name="Goldberg J."/>
            <person name="Griggs A."/>
            <person name="Gujja S."/>
            <person name="Hansen M."/>
            <person name="Howarth C."/>
            <person name="Imamovic A."/>
            <person name="Ireland A."/>
            <person name="Larimer J."/>
            <person name="McCowan C."/>
            <person name="Murphy C."/>
            <person name="Pearson M."/>
            <person name="Poon T.W."/>
            <person name="Priest M."/>
            <person name="Roberts A."/>
            <person name="Saif S."/>
            <person name="Shea T."/>
            <person name="Sisk P."/>
            <person name="Sykes S."/>
            <person name="Wortman J."/>
            <person name="Nusbaum C."/>
            <person name="Birren B."/>
        </authorList>
    </citation>
    <scope>NUCLEOTIDE SEQUENCE [LARGE SCALE GENOMIC DNA]</scope>
    <source>
        <strain evidence="5 6">HGA0223</strain>
    </source>
</reference>
<dbReference type="Gene3D" id="1.10.10.10">
    <property type="entry name" value="Winged helix-like DNA-binding domain superfamily/Winged helix DNA-binding domain"/>
    <property type="match status" value="1"/>
</dbReference>
<sequence>MSKIELDRNNKTLYGQIADILRERIMSGEFKPGDILPSERELAEEMQVSRIPVREAMKSLEYLGVVKQIRGKGVLVQTADLSNILKVVGPLVTTITPQILLNLFDFRLAIEPYGAAQAAKLATEEEIKTLQEILEVQKTAVENNQMSEEMSFEFHLRLMQASHNEVIATVSLFLSELQRQSRHLTLWNKERREDAYCEHKKVFEAIKNHDSELAFQIMKNHLLEAKEQLPRE</sequence>
<evidence type="ECO:0000256" key="1">
    <source>
        <dbReference type="ARBA" id="ARBA00023015"/>
    </source>
</evidence>
<dbReference type="CDD" id="cd07377">
    <property type="entry name" value="WHTH_GntR"/>
    <property type="match status" value="1"/>
</dbReference>
<dbReference type="AlphaFoldDB" id="S3BIN6"/>
<dbReference type="InterPro" id="IPR000524">
    <property type="entry name" value="Tscrpt_reg_HTH_GntR"/>
</dbReference>
<dbReference type="PANTHER" id="PTHR43537">
    <property type="entry name" value="TRANSCRIPTIONAL REGULATOR, GNTR FAMILY"/>
    <property type="match status" value="1"/>
</dbReference>
<evidence type="ECO:0000313" key="5">
    <source>
        <dbReference type="EMBL" id="EPE01174.1"/>
    </source>
</evidence>
<dbReference type="PRINTS" id="PR00035">
    <property type="entry name" value="HTHGNTR"/>
</dbReference>
<evidence type="ECO:0000313" key="6">
    <source>
        <dbReference type="Proteomes" id="UP000014400"/>
    </source>
</evidence>
<dbReference type="SUPFAM" id="SSF48008">
    <property type="entry name" value="GntR ligand-binding domain-like"/>
    <property type="match status" value="1"/>
</dbReference>
<dbReference type="InterPro" id="IPR008920">
    <property type="entry name" value="TF_FadR/GntR_C"/>
</dbReference>
<name>S3BIN6_9BURK</name>
<dbReference type="GO" id="GO:0003677">
    <property type="term" value="F:DNA binding"/>
    <property type="evidence" value="ECO:0007669"/>
    <property type="project" value="UniProtKB-KW"/>
</dbReference>
<dbReference type="EMBL" id="ATCF01000005">
    <property type="protein sequence ID" value="EPE01174.1"/>
    <property type="molecule type" value="Genomic_DNA"/>
</dbReference>
<dbReference type="eggNOG" id="COG2186">
    <property type="taxonomic scope" value="Bacteria"/>
</dbReference>
<dbReference type="GO" id="GO:0003700">
    <property type="term" value="F:DNA-binding transcription factor activity"/>
    <property type="evidence" value="ECO:0007669"/>
    <property type="project" value="InterPro"/>
</dbReference>
<dbReference type="InterPro" id="IPR036388">
    <property type="entry name" value="WH-like_DNA-bd_sf"/>
</dbReference>
<dbReference type="InterPro" id="IPR011711">
    <property type="entry name" value="GntR_C"/>
</dbReference>
<evidence type="ECO:0000256" key="3">
    <source>
        <dbReference type="ARBA" id="ARBA00023163"/>
    </source>
</evidence>
<comment type="caution">
    <text evidence="5">The sequence shown here is derived from an EMBL/GenBank/DDBJ whole genome shotgun (WGS) entry which is preliminary data.</text>
</comment>
<dbReference type="SMART" id="SM00345">
    <property type="entry name" value="HTH_GNTR"/>
    <property type="match status" value="1"/>
</dbReference>
<keyword evidence="1" id="KW-0805">Transcription regulation</keyword>
<evidence type="ECO:0000256" key="2">
    <source>
        <dbReference type="ARBA" id="ARBA00023125"/>
    </source>
</evidence>
<dbReference type="Gene3D" id="1.20.120.530">
    <property type="entry name" value="GntR ligand-binding domain-like"/>
    <property type="match status" value="1"/>
</dbReference>
<dbReference type="PANTHER" id="PTHR43537:SF5">
    <property type="entry name" value="UXU OPERON TRANSCRIPTIONAL REGULATOR"/>
    <property type="match status" value="1"/>
</dbReference>
<accession>S3BIN6</accession>
<dbReference type="RefSeq" id="WP_016473868.1">
    <property type="nucleotide sequence ID" value="NZ_KE150480.1"/>
</dbReference>
<evidence type="ECO:0000259" key="4">
    <source>
        <dbReference type="PROSITE" id="PS50949"/>
    </source>
</evidence>
<dbReference type="PROSITE" id="PS50949">
    <property type="entry name" value="HTH_GNTR"/>
    <property type="match status" value="1"/>
</dbReference>
<dbReference type="InterPro" id="IPR036390">
    <property type="entry name" value="WH_DNA-bd_sf"/>
</dbReference>
<dbReference type="Proteomes" id="UP000014400">
    <property type="component" value="Unassembled WGS sequence"/>
</dbReference>
<dbReference type="SMART" id="SM00895">
    <property type="entry name" value="FCD"/>
    <property type="match status" value="1"/>
</dbReference>
<gene>
    <name evidence="5" type="ORF">HMPREF1476_00486</name>
</gene>
<dbReference type="PATRIC" id="fig|1203554.3.peg.472"/>
<dbReference type="HOGENOM" id="CLU_017584_9_3_4"/>
<feature type="domain" description="HTH gntR-type" evidence="4">
    <location>
        <begin position="11"/>
        <end position="79"/>
    </location>
</feature>
<keyword evidence="6" id="KW-1185">Reference proteome</keyword>
<dbReference type="Pfam" id="PF00392">
    <property type="entry name" value="GntR"/>
    <property type="match status" value="1"/>
</dbReference>
<dbReference type="Pfam" id="PF07729">
    <property type="entry name" value="FCD"/>
    <property type="match status" value="1"/>
</dbReference>
<dbReference type="STRING" id="1203554.HMPREF1476_00486"/>
<keyword evidence="2" id="KW-0238">DNA-binding</keyword>
<dbReference type="SUPFAM" id="SSF46785">
    <property type="entry name" value="Winged helix' DNA-binding domain"/>
    <property type="match status" value="1"/>
</dbReference>